<evidence type="ECO:0000313" key="3">
    <source>
        <dbReference type="Proteomes" id="UP001271769"/>
    </source>
</evidence>
<sequence>MPAPLMHSACRQRQAPLVRRENGMKYFTSPIVLPILIFLVVAALVFLRQVT</sequence>
<gene>
    <name evidence="2" type="ORF">SMD31_14370</name>
</gene>
<keyword evidence="3" id="KW-1185">Reference proteome</keyword>
<comment type="caution">
    <text evidence="2">The sequence shown here is derived from an EMBL/GenBank/DDBJ whole genome shotgun (WGS) entry which is preliminary data.</text>
</comment>
<name>A0ABU5E2K0_9PROT</name>
<keyword evidence="1" id="KW-1133">Transmembrane helix</keyword>
<keyword evidence="1" id="KW-0812">Transmembrane</keyword>
<dbReference type="RefSeq" id="WP_320501588.1">
    <property type="nucleotide sequence ID" value="NZ_JAXCLX010000002.1"/>
</dbReference>
<dbReference type="Proteomes" id="UP001271769">
    <property type="component" value="Unassembled WGS sequence"/>
</dbReference>
<proteinExistence type="predicted"/>
<reference evidence="2 3" key="1">
    <citation type="journal article" date="2013" name="Antonie Van Leeuwenhoek">
        <title>Dongia rigui sp. nov., isolated from freshwater of a large wetland in Korea.</title>
        <authorList>
            <person name="Baik K.S."/>
            <person name="Hwang Y.M."/>
            <person name="Choi J.S."/>
            <person name="Kwon J."/>
            <person name="Seong C.N."/>
        </authorList>
    </citation>
    <scope>NUCLEOTIDE SEQUENCE [LARGE SCALE GENOMIC DNA]</scope>
    <source>
        <strain evidence="2 3">04SU4-P</strain>
    </source>
</reference>
<accession>A0ABU5E2K0</accession>
<evidence type="ECO:0000313" key="2">
    <source>
        <dbReference type="EMBL" id="MDY0873123.1"/>
    </source>
</evidence>
<evidence type="ECO:0000256" key="1">
    <source>
        <dbReference type="SAM" id="Phobius"/>
    </source>
</evidence>
<feature type="transmembrane region" description="Helical" evidence="1">
    <location>
        <begin position="26"/>
        <end position="47"/>
    </location>
</feature>
<protein>
    <submittedName>
        <fullName evidence="2">Uncharacterized protein</fullName>
    </submittedName>
</protein>
<organism evidence="2 3">
    <name type="scientific">Dongia rigui</name>
    <dbReference type="NCBI Taxonomy" id="940149"/>
    <lineage>
        <taxon>Bacteria</taxon>
        <taxon>Pseudomonadati</taxon>
        <taxon>Pseudomonadota</taxon>
        <taxon>Alphaproteobacteria</taxon>
        <taxon>Rhodospirillales</taxon>
        <taxon>Dongiaceae</taxon>
        <taxon>Dongia</taxon>
    </lineage>
</organism>
<keyword evidence="1" id="KW-0472">Membrane</keyword>
<dbReference type="EMBL" id="JAXCLX010000002">
    <property type="protein sequence ID" value="MDY0873123.1"/>
    <property type="molecule type" value="Genomic_DNA"/>
</dbReference>